<dbReference type="EMBL" id="CARXXK010000002">
    <property type="protein sequence ID" value="CAI6353614.1"/>
    <property type="molecule type" value="Genomic_DNA"/>
</dbReference>
<evidence type="ECO:0000313" key="2">
    <source>
        <dbReference type="EMBL" id="CAI6353614.1"/>
    </source>
</evidence>
<name>A0AAV0WCN4_9HEMI</name>
<sequence length="118" mass="13124">MQYLPVKWTYPKEKLYYTVRIEEDILVKLIKAMYSKARLHGEDFDYHRREAGVRDYDIGNRGNSGKNGNGGNNSGAVARGPSGNEGTLGPAGGREWTNHVGVHRTLGYESQDKNAAKP</sequence>
<organism evidence="2 3">
    <name type="scientific">Macrosiphum euphorbiae</name>
    <name type="common">potato aphid</name>
    <dbReference type="NCBI Taxonomy" id="13131"/>
    <lineage>
        <taxon>Eukaryota</taxon>
        <taxon>Metazoa</taxon>
        <taxon>Ecdysozoa</taxon>
        <taxon>Arthropoda</taxon>
        <taxon>Hexapoda</taxon>
        <taxon>Insecta</taxon>
        <taxon>Pterygota</taxon>
        <taxon>Neoptera</taxon>
        <taxon>Paraneoptera</taxon>
        <taxon>Hemiptera</taxon>
        <taxon>Sternorrhyncha</taxon>
        <taxon>Aphidomorpha</taxon>
        <taxon>Aphidoidea</taxon>
        <taxon>Aphididae</taxon>
        <taxon>Macrosiphini</taxon>
        <taxon>Macrosiphum</taxon>
    </lineage>
</organism>
<dbReference type="Proteomes" id="UP001160148">
    <property type="component" value="Unassembled WGS sequence"/>
</dbReference>
<accession>A0AAV0WCN4</accession>
<proteinExistence type="predicted"/>
<gene>
    <name evidence="2" type="ORF">MEUPH1_LOCUS9715</name>
</gene>
<dbReference type="AlphaFoldDB" id="A0AAV0WCN4"/>
<reference evidence="2 3" key="1">
    <citation type="submission" date="2023-01" db="EMBL/GenBank/DDBJ databases">
        <authorList>
            <person name="Whitehead M."/>
        </authorList>
    </citation>
    <scope>NUCLEOTIDE SEQUENCE [LARGE SCALE GENOMIC DNA]</scope>
</reference>
<feature type="region of interest" description="Disordered" evidence="1">
    <location>
        <begin position="55"/>
        <end position="118"/>
    </location>
</feature>
<evidence type="ECO:0000256" key="1">
    <source>
        <dbReference type="SAM" id="MobiDB-lite"/>
    </source>
</evidence>
<evidence type="ECO:0000313" key="3">
    <source>
        <dbReference type="Proteomes" id="UP001160148"/>
    </source>
</evidence>
<protein>
    <submittedName>
        <fullName evidence="2">Uncharacterized protein</fullName>
    </submittedName>
</protein>
<keyword evidence="3" id="KW-1185">Reference proteome</keyword>
<comment type="caution">
    <text evidence="2">The sequence shown here is derived from an EMBL/GenBank/DDBJ whole genome shotgun (WGS) entry which is preliminary data.</text>
</comment>